<feature type="compositionally biased region" description="Basic residues" evidence="1">
    <location>
        <begin position="335"/>
        <end position="347"/>
    </location>
</feature>
<evidence type="ECO:0000259" key="4">
    <source>
        <dbReference type="Pfam" id="PF25330"/>
    </source>
</evidence>
<feature type="region of interest" description="Disordered" evidence="1">
    <location>
        <begin position="536"/>
        <end position="592"/>
    </location>
</feature>
<dbReference type="AlphaFoldDB" id="A0ABD2L040"/>
<evidence type="ECO:0000256" key="3">
    <source>
        <dbReference type="SAM" id="SignalP"/>
    </source>
</evidence>
<reference evidence="5 6" key="1">
    <citation type="submission" date="2024-10" db="EMBL/GenBank/DDBJ databases">
        <authorList>
            <person name="Kim D."/>
        </authorList>
    </citation>
    <scope>NUCLEOTIDE SEQUENCE [LARGE SCALE GENOMIC DNA]</scope>
    <source>
        <strain evidence="5">BH-2024</strain>
    </source>
</reference>
<dbReference type="Pfam" id="PF25330">
    <property type="entry name" value="C2_nem"/>
    <property type="match status" value="1"/>
</dbReference>
<evidence type="ECO:0000313" key="5">
    <source>
        <dbReference type="EMBL" id="KAL3108590.1"/>
    </source>
</evidence>
<feature type="domain" description="C2" evidence="4">
    <location>
        <begin position="43"/>
        <end position="156"/>
    </location>
</feature>
<feature type="compositionally biased region" description="Basic and acidic residues" evidence="1">
    <location>
        <begin position="581"/>
        <end position="592"/>
    </location>
</feature>
<keyword evidence="2" id="KW-1133">Transmembrane helix</keyword>
<gene>
    <name evidence="5" type="ORF">niasHT_015512</name>
</gene>
<protein>
    <recommendedName>
        <fullName evidence="4">C2 domain-containing protein</fullName>
    </recommendedName>
</protein>
<dbReference type="PANTHER" id="PTHR38626">
    <property type="entry name" value="SKN-1 DEPENDENT ZYGOTIC TRANSCRIPT-RELATED"/>
    <property type="match status" value="1"/>
</dbReference>
<accession>A0ABD2L040</accession>
<dbReference type="InterPro" id="IPR040426">
    <property type="entry name" value="C05B5.4-like"/>
</dbReference>
<feature type="compositionally biased region" description="Low complexity" evidence="1">
    <location>
        <begin position="566"/>
        <end position="580"/>
    </location>
</feature>
<feature type="region of interest" description="Disordered" evidence="1">
    <location>
        <begin position="172"/>
        <end position="195"/>
    </location>
</feature>
<comment type="caution">
    <text evidence="5">The sequence shown here is derived from an EMBL/GenBank/DDBJ whole genome shotgun (WGS) entry which is preliminary data.</text>
</comment>
<evidence type="ECO:0000256" key="1">
    <source>
        <dbReference type="SAM" id="MobiDB-lite"/>
    </source>
</evidence>
<sequence length="592" mass="63525">MPFIRPIRPSSIFLFFFLFSVRANATDDGNAVASSPSLTPSGFWLSTELLSVTFHKGCLSTALCHQPAFKLVHTMTLNGQKSAMSWPVDGGGAEMLQDRQLRQFVSHWTVGDPEDVSVACQIAGIDPSFGFARVCDETSARRVFQEAMVRRTVMQNNNANIASIVRAKRRDGAGAAALSPRPPSAPSPPPLTADNGQHFAQQMVVEMRGRCFNATLAVRAHLSRCPWCPDPNVHIHVDGAEGGAQQGADGRGNDGQQQQQLNSADSLLLLHNIVILALSGAVVFAFTGLCAVFVAQRRHRQNKKQQNKKTGGGRRESGGGKGAGGVSSTLSMMRGGRHEKGKKRARKLLSPPRAQQPMPIPQQDGESSSEQQQTMIVYGGASRRIAGGEEHEEEERYDTPWDNKYCLVPRQWLFDGNGSACGVAPPAPLQAADAAAWQFRHPPTPLQRPSPYDHSSFPCDTSSGKYATCANLGGAVAAQTKSPMMGMMCSQRTAAAHSQQSQQFYGTMPTADQQKHSVGGRAAAITDQSSSFGARAAIVPNQPPPPPPIALLSVRHAQPTKHGEKTTTTFTSPNTSSSSDSTRHDDSGLDSV</sequence>
<feature type="compositionally biased region" description="Basic residues" evidence="1">
    <location>
        <begin position="297"/>
        <end position="307"/>
    </location>
</feature>
<evidence type="ECO:0000256" key="2">
    <source>
        <dbReference type="SAM" id="Phobius"/>
    </source>
</evidence>
<name>A0ABD2L040_9BILA</name>
<keyword evidence="2" id="KW-0812">Transmembrane</keyword>
<keyword evidence="2" id="KW-0472">Membrane</keyword>
<feature type="chain" id="PRO_5044825268" description="C2 domain-containing protein" evidence="3">
    <location>
        <begin position="26"/>
        <end position="592"/>
    </location>
</feature>
<keyword evidence="6" id="KW-1185">Reference proteome</keyword>
<feature type="region of interest" description="Disordered" evidence="1">
    <location>
        <begin position="297"/>
        <end position="373"/>
    </location>
</feature>
<feature type="transmembrane region" description="Helical" evidence="2">
    <location>
        <begin position="268"/>
        <end position="295"/>
    </location>
</feature>
<feature type="compositionally biased region" description="Pro residues" evidence="1">
    <location>
        <begin position="180"/>
        <end position="191"/>
    </location>
</feature>
<dbReference type="InterPro" id="IPR057569">
    <property type="entry name" value="C2_nem"/>
</dbReference>
<evidence type="ECO:0000313" key="6">
    <source>
        <dbReference type="Proteomes" id="UP001620626"/>
    </source>
</evidence>
<dbReference type="Proteomes" id="UP001620626">
    <property type="component" value="Unassembled WGS sequence"/>
</dbReference>
<dbReference type="PANTHER" id="PTHR38626:SF4">
    <property type="entry name" value="SKN-1 DEPENDENT ZYGOTIC TRANSCRIPT"/>
    <property type="match status" value="1"/>
</dbReference>
<feature type="region of interest" description="Disordered" evidence="1">
    <location>
        <begin position="238"/>
        <end position="259"/>
    </location>
</feature>
<dbReference type="EMBL" id="JBICBT010000590">
    <property type="protein sequence ID" value="KAL3108590.1"/>
    <property type="molecule type" value="Genomic_DNA"/>
</dbReference>
<proteinExistence type="predicted"/>
<keyword evidence="3" id="KW-0732">Signal</keyword>
<organism evidence="5 6">
    <name type="scientific">Heterodera trifolii</name>
    <dbReference type="NCBI Taxonomy" id="157864"/>
    <lineage>
        <taxon>Eukaryota</taxon>
        <taxon>Metazoa</taxon>
        <taxon>Ecdysozoa</taxon>
        <taxon>Nematoda</taxon>
        <taxon>Chromadorea</taxon>
        <taxon>Rhabditida</taxon>
        <taxon>Tylenchina</taxon>
        <taxon>Tylenchomorpha</taxon>
        <taxon>Tylenchoidea</taxon>
        <taxon>Heteroderidae</taxon>
        <taxon>Heteroderinae</taxon>
        <taxon>Heterodera</taxon>
    </lineage>
</organism>
<feature type="signal peptide" evidence="3">
    <location>
        <begin position="1"/>
        <end position="25"/>
    </location>
</feature>